<organism evidence="2 3">
    <name type="scientific">Hymenobacter yonginensis</name>
    <dbReference type="NCBI Taxonomy" id="748197"/>
    <lineage>
        <taxon>Bacteria</taxon>
        <taxon>Pseudomonadati</taxon>
        <taxon>Bacteroidota</taxon>
        <taxon>Cytophagia</taxon>
        <taxon>Cytophagales</taxon>
        <taxon>Hymenobacteraceae</taxon>
        <taxon>Hymenobacter</taxon>
    </lineage>
</organism>
<dbReference type="InterPro" id="IPR026444">
    <property type="entry name" value="Secre_tail"/>
</dbReference>
<evidence type="ECO:0000313" key="3">
    <source>
        <dbReference type="Proteomes" id="UP001211872"/>
    </source>
</evidence>
<gene>
    <name evidence="2" type="ORF">O9Z63_15705</name>
</gene>
<dbReference type="Proteomes" id="UP001211872">
    <property type="component" value="Chromosome"/>
</dbReference>
<proteinExistence type="predicted"/>
<dbReference type="RefSeq" id="WP_270126258.1">
    <property type="nucleotide sequence ID" value="NZ_CP115396.1"/>
</dbReference>
<evidence type="ECO:0000313" key="2">
    <source>
        <dbReference type="EMBL" id="WBO83813.1"/>
    </source>
</evidence>
<keyword evidence="3" id="KW-1185">Reference proteome</keyword>
<accession>A0ABY7PNQ9</accession>
<protein>
    <submittedName>
        <fullName evidence="2">T9SS type A sorting domain-containing protein</fullName>
    </submittedName>
</protein>
<dbReference type="NCBIfam" id="TIGR04183">
    <property type="entry name" value="Por_Secre_tail"/>
    <property type="match status" value="1"/>
</dbReference>
<sequence>MSGLREGARSGHRPYLYGITSTRAVSGCATCAGVPQTLTLAPNPGTGVFRVLDANGQPVYVTSTVHNTLGKVVQHLNGQNTVDLQAQPAGIYLLKLAAAHGAKLLRVVKE</sequence>
<dbReference type="EMBL" id="CP115396">
    <property type="protein sequence ID" value="WBO83813.1"/>
    <property type="molecule type" value="Genomic_DNA"/>
</dbReference>
<feature type="domain" description="Secretion system C-terminal sorting" evidence="1">
    <location>
        <begin position="42"/>
        <end position="102"/>
    </location>
</feature>
<name>A0ABY7PNQ9_9BACT</name>
<evidence type="ECO:0000259" key="1">
    <source>
        <dbReference type="Pfam" id="PF18962"/>
    </source>
</evidence>
<dbReference type="Pfam" id="PF18962">
    <property type="entry name" value="Por_Secre_tail"/>
    <property type="match status" value="1"/>
</dbReference>
<reference evidence="2 3" key="1">
    <citation type="journal article" date="2011" name="Int. J. Syst. Evol. Microbiol.">
        <title>Hymenobacter yonginensis sp. nov., isolated from a mesotrophic artificial lake.</title>
        <authorList>
            <person name="Joung Y."/>
            <person name="Cho S.H."/>
            <person name="Kim H."/>
            <person name="Kim S.B."/>
            <person name="Joh K."/>
        </authorList>
    </citation>
    <scope>NUCLEOTIDE SEQUENCE [LARGE SCALE GENOMIC DNA]</scope>
    <source>
        <strain evidence="2 3">KCTC 22745</strain>
    </source>
</reference>